<proteinExistence type="inferred from homology"/>
<keyword evidence="4 6" id="KW-0067">ATP-binding</keyword>
<name>A0A9D2RQ25_9MICO</name>
<dbReference type="InterPro" id="IPR050153">
    <property type="entry name" value="Metal_Ion_Import_ABC"/>
</dbReference>
<dbReference type="EMBL" id="DWZH01000093">
    <property type="protein sequence ID" value="HJB11226.1"/>
    <property type="molecule type" value="Genomic_DNA"/>
</dbReference>
<dbReference type="InterPro" id="IPR017871">
    <property type="entry name" value="ABC_transporter-like_CS"/>
</dbReference>
<evidence type="ECO:0000256" key="1">
    <source>
        <dbReference type="ARBA" id="ARBA00005417"/>
    </source>
</evidence>
<dbReference type="Pfam" id="PF00005">
    <property type="entry name" value="ABC_tran"/>
    <property type="match status" value="1"/>
</dbReference>
<organism evidence="6 7">
    <name type="scientific">Candidatus Brachybacterium merdavium</name>
    <dbReference type="NCBI Taxonomy" id="2838513"/>
    <lineage>
        <taxon>Bacteria</taxon>
        <taxon>Bacillati</taxon>
        <taxon>Actinomycetota</taxon>
        <taxon>Actinomycetes</taxon>
        <taxon>Micrococcales</taxon>
        <taxon>Dermabacteraceae</taxon>
        <taxon>Brachybacterium</taxon>
    </lineage>
</organism>
<evidence type="ECO:0000256" key="3">
    <source>
        <dbReference type="ARBA" id="ARBA00022741"/>
    </source>
</evidence>
<dbReference type="SMART" id="SM00382">
    <property type="entry name" value="AAA"/>
    <property type="match status" value="1"/>
</dbReference>
<evidence type="ECO:0000259" key="5">
    <source>
        <dbReference type="PROSITE" id="PS50893"/>
    </source>
</evidence>
<evidence type="ECO:0000256" key="2">
    <source>
        <dbReference type="ARBA" id="ARBA00022448"/>
    </source>
</evidence>
<dbReference type="InterPro" id="IPR027417">
    <property type="entry name" value="P-loop_NTPase"/>
</dbReference>
<keyword evidence="2" id="KW-0813">Transport</keyword>
<dbReference type="AlphaFoldDB" id="A0A9D2RQ25"/>
<dbReference type="InterPro" id="IPR003593">
    <property type="entry name" value="AAA+_ATPase"/>
</dbReference>
<protein>
    <submittedName>
        <fullName evidence="6">Metal ABC transporter ATP-binding protein</fullName>
    </submittedName>
</protein>
<comment type="similarity">
    <text evidence="1">Belongs to the ABC transporter superfamily.</text>
</comment>
<sequence>MRPEQGRATPAVIEVAGADVSLGGTPVLHGVDLRVESGELVALLGANGSGKSTLLRVAVGLYTPQAGTARLWGTPAHRPQAHDRLGYVPQDTSDAGSIPTTARETVATGLLGTRRWLLRRRDPRVMRALTQVGIAHLADRPITRMSGGQRRRVMIARALVRDPELLVLDEPFAGVDLSTQDAIAALFRELSARGTTIVVVLHELGPMKGDIRRAVVLDHGRIVHDGPESERPTLDPGHDHVTVVDHIDECLGQEIHPA</sequence>
<evidence type="ECO:0000256" key="4">
    <source>
        <dbReference type="ARBA" id="ARBA00022840"/>
    </source>
</evidence>
<dbReference type="SUPFAM" id="SSF52540">
    <property type="entry name" value="P-loop containing nucleoside triphosphate hydrolases"/>
    <property type="match status" value="1"/>
</dbReference>
<gene>
    <name evidence="6" type="ORF">H9786_11990</name>
</gene>
<feature type="domain" description="ABC transporter" evidence="5">
    <location>
        <begin position="13"/>
        <end position="244"/>
    </location>
</feature>
<dbReference type="PANTHER" id="PTHR42734">
    <property type="entry name" value="METAL TRANSPORT SYSTEM ATP-BINDING PROTEIN TM_0124-RELATED"/>
    <property type="match status" value="1"/>
</dbReference>
<dbReference type="Gene3D" id="3.40.50.300">
    <property type="entry name" value="P-loop containing nucleotide triphosphate hydrolases"/>
    <property type="match status" value="1"/>
</dbReference>
<keyword evidence="3" id="KW-0547">Nucleotide-binding</keyword>
<dbReference type="PROSITE" id="PS00211">
    <property type="entry name" value="ABC_TRANSPORTER_1"/>
    <property type="match status" value="1"/>
</dbReference>
<dbReference type="Proteomes" id="UP000823823">
    <property type="component" value="Unassembled WGS sequence"/>
</dbReference>
<reference evidence="6" key="2">
    <citation type="submission" date="2021-04" db="EMBL/GenBank/DDBJ databases">
        <authorList>
            <person name="Gilroy R."/>
        </authorList>
    </citation>
    <scope>NUCLEOTIDE SEQUENCE</scope>
    <source>
        <strain evidence="6">ChiHjej13B12-24818</strain>
    </source>
</reference>
<evidence type="ECO:0000313" key="6">
    <source>
        <dbReference type="EMBL" id="HJB11226.1"/>
    </source>
</evidence>
<reference evidence="6" key="1">
    <citation type="journal article" date="2021" name="PeerJ">
        <title>Extensive microbial diversity within the chicken gut microbiome revealed by metagenomics and culture.</title>
        <authorList>
            <person name="Gilroy R."/>
            <person name="Ravi A."/>
            <person name="Getino M."/>
            <person name="Pursley I."/>
            <person name="Horton D.L."/>
            <person name="Alikhan N.F."/>
            <person name="Baker D."/>
            <person name="Gharbi K."/>
            <person name="Hall N."/>
            <person name="Watson M."/>
            <person name="Adriaenssens E.M."/>
            <person name="Foster-Nyarko E."/>
            <person name="Jarju S."/>
            <person name="Secka A."/>
            <person name="Antonio M."/>
            <person name="Oren A."/>
            <person name="Chaudhuri R.R."/>
            <person name="La Ragione R."/>
            <person name="Hildebrand F."/>
            <person name="Pallen M.J."/>
        </authorList>
    </citation>
    <scope>NUCLEOTIDE SEQUENCE</scope>
    <source>
        <strain evidence="6">ChiHjej13B12-24818</strain>
    </source>
</reference>
<dbReference type="PROSITE" id="PS50893">
    <property type="entry name" value="ABC_TRANSPORTER_2"/>
    <property type="match status" value="1"/>
</dbReference>
<evidence type="ECO:0000313" key="7">
    <source>
        <dbReference type="Proteomes" id="UP000823823"/>
    </source>
</evidence>
<comment type="caution">
    <text evidence="6">The sequence shown here is derived from an EMBL/GenBank/DDBJ whole genome shotgun (WGS) entry which is preliminary data.</text>
</comment>
<dbReference type="GO" id="GO:0016887">
    <property type="term" value="F:ATP hydrolysis activity"/>
    <property type="evidence" value="ECO:0007669"/>
    <property type="project" value="InterPro"/>
</dbReference>
<dbReference type="PANTHER" id="PTHR42734:SF5">
    <property type="entry name" value="IRON TRANSPORT SYSTEM ATP-BINDING PROTEIN HI_0361-RELATED"/>
    <property type="match status" value="1"/>
</dbReference>
<accession>A0A9D2RQ25</accession>
<dbReference type="InterPro" id="IPR003439">
    <property type="entry name" value="ABC_transporter-like_ATP-bd"/>
</dbReference>
<dbReference type="GO" id="GO:0005524">
    <property type="term" value="F:ATP binding"/>
    <property type="evidence" value="ECO:0007669"/>
    <property type="project" value="UniProtKB-KW"/>
</dbReference>